<proteinExistence type="predicted"/>
<dbReference type="AlphaFoldDB" id="A0A193SVC1"/>
<organism evidence="1 2">
    <name type="scientific">Pseudomonas cerasi</name>
    <dbReference type="NCBI Taxonomy" id="1583341"/>
    <lineage>
        <taxon>Bacteria</taxon>
        <taxon>Pseudomonadati</taxon>
        <taxon>Pseudomonadota</taxon>
        <taxon>Gammaproteobacteria</taxon>
        <taxon>Pseudomonadales</taxon>
        <taxon>Pseudomonadaceae</taxon>
        <taxon>Pseudomonas</taxon>
    </lineage>
</organism>
<dbReference type="InterPro" id="IPR028082">
    <property type="entry name" value="Peripla_BP_I"/>
</dbReference>
<dbReference type="Proteomes" id="UP000239025">
    <property type="component" value="Chromosome 1"/>
</dbReference>
<keyword evidence="2" id="KW-1185">Reference proteome</keyword>
<evidence type="ECO:0000313" key="1">
    <source>
        <dbReference type="EMBL" id="SOS21858.1"/>
    </source>
</evidence>
<gene>
    <name evidence="1" type="ORF">PL963_03771</name>
</gene>
<sequence>MDGKGNLAIMLGLLSNDATHSRTQGVKNVLKEIPDIHIVEEQTTD</sequence>
<protein>
    <submittedName>
        <fullName evidence="1">Uncharacterized protein</fullName>
    </submittedName>
</protein>
<dbReference type="Gene3D" id="3.40.50.2300">
    <property type="match status" value="1"/>
</dbReference>
<name>A0A193SVC1_9PSED</name>
<evidence type="ECO:0000313" key="2">
    <source>
        <dbReference type="Proteomes" id="UP000239025"/>
    </source>
</evidence>
<accession>A0A193SVC1</accession>
<reference evidence="2" key="1">
    <citation type="submission" date="2017-11" db="EMBL/GenBank/DDBJ databases">
        <authorList>
            <person name="Blom J."/>
        </authorList>
    </citation>
    <scope>NUCLEOTIDE SEQUENCE [LARGE SCALE GENOMIC DNA]</scope>
</reference>
<dbReference type="SUPFAM" id="SSF53822">
    <property type="entry name" value="Periplasmic binding protein-like I"/>
    <property type="match status" value="1"/>
</dbReference>
<dbReference type="EMBL" id="LT963395">
    <property type="protein sequence ID" value="SOS21858.1"/>
    <property type="molecule type" value="Genomic_DNA"/>
</dbReference>